<dbReference type="Gene3D" id="3.30.420.10">
    <property type="entry name" value="Ribonuclease H-like superfamily/Ribonuclease H"/>
    <property type="match status" value="1"/>
</dbReference>
<dbReference type="InterPro" id="IPR050951">
    <property type="entry name" value="Retrovirus_Pol_polyprotein"/>
</dbReference>
<dbReference type="AlphaFoldDB" id="A0A0H5R861"/>
<feature type="domain" description="Integrase catalytic" evidence="1">
    <location>
        <begin position="53"/>
        <end position="141"/>
    </location>
</feature>
<dbReference type="InterPro" id="IPR001584">
    <property type="entry name" value="Integrase_cat-core"/>
</dbReference>
<feature type="non-terminal residue" evidence="2">
    <location>
        <position position="141"/>
    </location>
</feature>
<dbReference type="GO" id="GO:0003676">
    <property type="term" value="F:nucleic acid binding"/>
    <property type="evidence" value="ECO:0007669"/>
    <property type="project" value="InterPro"/>
</dbReference>
<dbReference type="Pfam" id="PF17921">
    <property type="entry name" value="Integrase_H2C2"/>
    <property type="match status" value="1"/>
</dbReference>
<reference evidence="2" key="1">
    <citation type="submission" date="2015-04" db="EMBL/GenBank/DDBJ databases">
        <title>The genome sequence of the plant pathogenic Rhizarian Plasmodiophora brassicae reveals insights in its biotrophic life cycle and the origin of chitin synthesis.</title>
        <authorList>
            <person name="Schwelm A."/>
            <person name="Fogelqvist J."/>
            <person name="Knaust A."/>
            <person name="Julke S."/>
            <person name="Lilja T."/>
            <person name="Dhandapani V."/>
            <person name="Bonilla-Rosso G."/>
            <person name="Karlsson M."/>
            <person name="Shevchenko A."/>
            <person name="Choi S.R."/>
            <person name="Kim H.G."/>
            <person name="Park J.Y."/>
            <person name="Lim Y.P."/>
            <person name="Ludwig-Muller J."/>
            <person name="Dixelius C."/>
        </authorList>
    </citation>
    <scope>NUCLEOTIDE SEQUENCE</scope>
    <source>
        <tissue evidence="2">Potato root galls</tissue>
    </source>
</reference>
<dbReference type="InterPro" id="IPR036397">
    <property type="entry name" value="RNaseH_sf"/>
</dbReference>
<organism evidence="2">
    <name type="scientific">Spongospora subterranea</name>
    <dbReference type="NCBI Taxonomy" id="70186"/>
    <lineage>
        <taxon>Eukaryota</taxon>
        <taxon>Sar</taxon>
        <taxon>Rhizaria</taxon>
        <taxon>Endomyxa</taxon>
        <taxon>Phytomyxea</taxon>
        <taxon>Plasmodiophorida</taxon>
        <taxon>Plasmodiophoridae</taxon>
        <taxon>Spongospora</taxon>
    </lineage>
</organism>
<proteinExistence type="predicted"/>
<dbReference type="PANTHER" id="PTHR37984:SF15">
    <property type="entry name" value="INTEGRASE CATALYTIC DOMAIN-CONTAINING PROTEIN"/>
    <property type="match status" value="1"/>
</dbReference>
<dbReference type="InterPro" id="IPR041588">
    <property type="entry name" value="Integrase_H2C2"/>
</dbReference>
<dbReference type="PROSITE" id="PS50994">
    <property type="entry name" value="INTEGRASE"/>
    <property type="match status" value="1"/>
</dbReference>
<dbReference type="SUPFAM" id="SSF53098">
    <property type="entry name" value="Ribonuclease H-like"/>
    <property type="match status" value="1"/>
</dbReference>
<protein>
    <recommendedName>
        <fullName evidence="1">Integrase catalytic domain-containing protein</fullName>
    </recommendedName>
</protein>
<sequence>GHFGVKATIAQLLHSGVFWPGLRHDVADYLKQCTACQRFTITQQGYHPLTPITANAPMEHIAIDTAIFFKTSPRGMNVLLVIVCVYSRFVFLRPLADKSARSVAQALFAVFVDFGFSRVIQSDNGTEFVNRLVAQMVQACG</sequence>
<dbReference type="GO" id="GO:0015074">
    <property type="term" value="P:DNA integration"/>
    <property type="evidence" value="ECO:0007669"/>
    <property type="project" value="InterPro"/>
</dbReference>
<dbReference type="InterPro" id="IPR012337">
    <property type="entry name" value="RNaseH-like_sf"/>
</dbReference>
<dbReference type="Pfam" id="PF00665">
    <property type="entry name" value="rve"/>
    <property type="match status" value="1"/>
</dbReference>
<dbReference type="EMBL" id="HACM01004062">
    <property type="protein sequence ID" value="CRZ04504.1"/>
    <property type="molecule type" value="Transcribed_RNA"/>
</dbReference>
<evidence type="ECO:0000259" key="1">
    <source>
        <dbReference type="PROSITE" id="PS50994"/>
    </source>
</evidence>
<feature type="non-terminal residue" evidence="2">
    <location>
        <position position="1"/>
    </location>
</feature>
<dbReference type="PANTHER" id="PTHR37984">
    <property type="entry name" value="PROTEIN CBG26694"/>
    <property type="match status" value="1"/>
</dbReference>
<accession>A0A0H5R861</accession>
<evidence type="ECO:0000313" key="2">
    <source>
        <dbReference type="EMBL" id="CRZ04504.1"/>
    </source>
</evidence>
<dbReference type="Gene3D" id="1.10.340.70">
    <property type="match status" value="1"/>
</dbReference>
<name>A0A0H5R861_9EUKA</name>